<protein>
    <submittedName>
        <fullName evidence="1">Uncharacterized protein</fullName>
    </submittedName>
</protein>
<dbReference type="Pfam" id="PF07852">
    <property type="entry name" value="DUF1642"/>
    <property type="match status" value="1"/>
</dbReference>
<dbReference type="Proteomes" id="UP000050969">
    <property type="component" value="Unassembled WGS sequence"/>
</dbReference>
<dbReference type="RefSeq" id="WP_056993349.1">
    <property type="nucleotide sequence ID" value="NZ_JQCE01000071.1"/>
</dbReference>
<dbReference type="STRING" id="1293598.IV56_GL000158"/>
<name>A0A0R2MNS2_9LACO</name>
<evidence type="ECO:0000313" key="2">
    <source>
        <dbReference type="Proteomes" id="UP000050969"/>
    </source>
</evidence>
<proteinExistence type="predicted"/>
<comment type="caution">
    <text evidence="1">The sequence shown here is derived from an EMBL/GenBank/DDBJ whole genome shotgun (WGS) entry which is preliminary data.</text>
</comment>
<gene>
    <name evidence="1" type="ORF">IV56_GL000158</name>
</gene>
<keyword evidence="2" id="KW-1185">Reference proteome</keyword>
<accession>A0A0R2MNS2</accession>
<sequence length="151" mass="17174">MAMLFDDEIDASHYAESFKGRVTELVGKTKPIMVSQEVSDILTELNSEIRTGQMKHMAWQLLANLDDAGMAVEDAYKALANGWEIRKETLYNVKVPHAATSYYKKFSPDLCDAGDKFRIDLDEDLAQFTEAEIEHYGLQDCEKEKVTDDEQ</sequence>
<dbReference type="EMBL" id="JQCE01000071">
    <property type="protein sequence ID" value="KRO15301.1"/>
    <property type="molecule type" value="Genomic_DNA"/>
</dbReference>
<reference evidence="1 2" key="1">
    <citation type="journal article" date="2015" name="Genome Announc.">
        <title>Expanding the biotechnology potential of lactobacilli through comparative genomics of 213 strains and associated genera.</title>
        <authorList>
            <person name="Sun Z."/>
            <person name="Harris H.M."/>
            <person name="McCann A."/>
            <person name="Guo C."/>
            <person name="Argimon S."/>
            <person name="Zhang W."/>
            <person name="Yang X."/>
            <person name="Jeffery I.B."/>
            <person name="Cooney J.C."/>
            <person name="Kagawa T.F."/>
            <person name="Liu W."/>
            <person name="Song Y."/>
            <person name="Salvetti E."/>
            <person name="Wrobel A."/>
            <person name="Rasinkangas P."/>
            <person name="Parkhill J."/>
            <person name="Rea M.C."/>
            <person name="O'Sullivan O."/>
            <person name="Ritari J."/>
            <person name="Douillard F.P."/>
            <person name="Paul Ross R."/>
            <person name="Yang R."/>
            <person name="Briner A.E."/>
            <person name="Felis G.E."/>
            <person name="de Vos W.M."/>
            <person name="Barrangou R."/>
            <person name="Klaenhammer T.R."/>
            <person name="Caufield P.W."/>
            <person name="Cui Y."/>
            <person name="Zhang H."/>
            <person name="O'Toole P.W."/>
        </authorList>
    </citation>
    <scope>NUCLEOTIDE SEQUENCE [LARGE SCALE GENOMIC DNA]</scope>
    <source>
        <strain evidence="1 2">DSM 24301</strain>
    </source>
</reference>
<organism evidence="1 2">
    <name type="scientific">Lacticaseibacillus saniviri JCM 17471 = DSM 24301</name>
    <dbReference type="NCBI Taxonomy" id="1293598"/>
    <lineage>
        <taxon>Bacteria</taxon>
        <taxon>Bacillati</taxon>
        <taxon>Bacillota</taxon>
        <taxon>Bacilli</taxon>
        <taxon>Lactobacillales</taxon>
        <taxon>Lactobacillaceae</taxon>
        <taxon>Lacticaseibacillus</taxon>
    </lineage>
</organism>
<dbReference type="PATRIC" id="fig|1293598.4.peg.166"/>
<dbReference type="InterPro" id="IPR012865">
    <property type="entry name" value="DUF1642"/>
</dbReference>
<evidence type="ECO:0000313" key="1">
    <source>
        <dbReference type="EMBL" id="KRO15301.1"/>
    </source>
</evidence>
<dbReference type="AlphaFoldDB" id="A0A0R2MNS2"/>